<dbReference type="Pfam" id="PF00132">
    <property type="entry name" value="Hexapep"/>
    <property type="match status" value="1"/>
</dbReference>
<dbReference type="InterPro" id="IPR001451">
    <property type="entry name" value="Hexapep"/>
</dbReference>
<evidence type="ECO:0000313" key="1">
    <source>
        <dbReference type="EMBL" id="KRG17490.1"/>
    </source>
</evidence>
<dbReference type="EMBL" id="LKAJ01000028">
    <property type="protein sequence ID" value="KRG17490.1"/>
    <property type="molecule type" value="Genomic_DNA"/>
</dbReference>
<dbReference type="GO" id="GO:0016746">
    <property type="term" value="F:acyltransferase activity"/>
    <property type="evidence" value="ECO:0007669"/>
    <property type="project" value="UniProtKB-KW"/>
</dbReference>
<reference evidence="2" key="2">
    <citation type="journal article" date="2016" name="Genome Announc.">
        <title>Draft Genome Sequences of Two Novel Amoeba-Resistant Intranuclear Bacteria, 'Candidatus Berkiella cookevillensis' and 'Candidatus Berkiella aquae'.</title>
        <authorList>
            <person name="Mehari Y.T."/>
            <person name="Arivett B.A."/>
            <person name="Farone A.L."/>
            <person name="Gunderson J.H."/>
            <person name="Farone M.B."/>
        </authorList>
    </citation>
    <scope>NUCLEOTIDE SEQUENCE</scope>
    <source>
        <strain evidence="2">HT99</strain>
    </source>
</reference>
<evidence type="ECO:0000313" key="2">
    <source>
        <dbReference type="EMBL" id="MCS5709820.1"/>
    </source>
</evidence>
<dbReference type="SUPFAM" id="SSF51161">
    <property type="entry name" value="Trimeric LpxA-like enzymes"/>
    <property type="match status" value="1"/>
</dbReference>
<evidence type="ECO:0000313" key="3">
    <source>
        <dbReference type="Proteomes" id="UP000051497"/>
    </source>
</evidence>
<name>A0A0Q9YIG0_9GAMM</name>
<proteinExistence type="predicted"/>
<gene>
    <name evidence="2" type="ORF">HT99x_000110</name>
    <name evidence="1" type="ORF">HT99x_03183</name>
</gene>
<reference evidence="1" key="1">
    <citation type="submission" date="2015-09" db="EMBL/GenBank/DDBJ databases">
        <title>Draft Genome Sequences of Two Novel Amoeba-resistant Intranuclear Bacteria, Candidatus Berkiella cookevillensis and Candidatus Berkiella aquae.</title>
        <authorList>
            <person name="Mehari Y.T."/>
            <person name="Arivett B.A."/>
            <person name="Farone A.L."/>
            <person name="Gunderson J.H."/>
            <person name="Farone M.B."/>
        </authorList>
    </citation>
    <scope>NUCLEOTIDE SEQUENCE [LARGE SCALE GENOMIC DNA]</scope>
    <source>
        <strain evidence="1">HT99</strain>
    </source>
</reference>
<dbReference type="PANTHER" id="PTHR13061">
    <property type="entry name" value="DYNACTIN SUBUNIT P25"/>
    <property type="match status" value="1"/>
</dbReference>
<dbReference type="Proteomes" id="UP000051497">
    <property type="component" value="Unassembled WGS sequence"/>
</dbReference>
<dbReference type="EMBL" id="LKAJ02000001">
    <property type="protein sequence ID" value="MCS5709820.1"/>
    <property type="molecule type" value="Genomic_DNA"/>
</dbReference>
<reference evidence="2" key="3">
    <citation type="submission" date="2021-06" db="EMBL/GenBank/DDBJ databases">
        <title>Genomic Description and Analysis of Intracellular Bacteria, Candidatus Berkiella cookevillensis and Candidatus Berkiella aquae.</title>
        <authorList>
            <person name="Kidane D.T."/>
            <person name="Mehari Y.T."/>
            <person name="Rice F.C."/>
            <person name="Arivett B.A."/>
            <person name="Farone A.L."/>
            <person name="Berk S.G."/>
            <person name="Farone M.B."/>
        </authorList>
    </citation>
    <scope>NUCLEOTIDE SEQUENCE</scope>
    <source>
        <strain evidence="2">HT99</strain>
    </source>
</reference>
<dbReference type="STRING" id="295108.HT99x_03183"/>
<protein>
    <submittedName>
        <fullName evidence="2">Gamma carbonic anhydrase family protein</fullName>
    </submittedName>
    <submittedName>
        <fullName evidence="1">UDP-3-O-[3-hydroxymyristoyl] glucosamine N-acyltransferase</fullName>
    </submittedName>
</protein>
<dbReference type="InterPro" id="IPR050484">
    <property type="entry name" value="Transf_Hexapept/Carb_Anhydrase"/>
</dbReference>
<dbReference type="Gene3D" id="2.160.10.10">
    <property type="entry name" value="Hexapeptide repeat proteins"/>
    <property type="match status" value="1"/>
</dbReference>
<dbReference type="PANTHER" id="PTHR13061:SF56">
    <property type="entry name" value="PROTEIN YRDA"/>
    <property type="match status" value="1"/>
</dbReference>
<dbReference type="CDD" id="cd04645">
    <property type="entry name" value="LbH_gamma_CA_like"/>
    <property type="match status" value="1"/>
</dbReference>
<accession>A0A0Q9YIG0</accession>
<keyword evidence="3" id="KW-1185">Reference proteome</keyword>
<dbReference type="InterPro" id="IPR011004">
    <property type="entry name" value="Trimer_LpxA-like_sf"/>
</dbReference>
<dbReference type="InterPro" id="IPR047324">
    <property type="entry name" value="LbH_gamma_CA-like"/>
</dbReference>
<comment type="caution">
    <text evidence="1">The sequence shown here is derived from an EMBL/GenBank/DDBJ whole genome shotgun (WGS) entry which is preliminary data.</text>
</comment>
<keyword evidence="1" id="KW-0808">Transferase</keyword>
<dbReference type="PATRIC" id="fig|1590043.3.peg.3239"/>
<keyword evidence="1" id="KW-0012">Acyltransferase</keyword>
<organism evidence="1">
    <name type="scientific">Candidatus Berkiella aquae</name>
    <dbReference type="NCBI Taxonomy" id="295108"/>
    <lineage>
        <taxon>Bacteria</taxon>
        <taxon>Pseudomonadati</taxon>
        <taxon>Pseudomonadota</taxon>
        <taxon>Gammaproteobacteria</taxon>
        <taxon>Candidatus Berkiellales</taxon>
        <taxon>Candidatus Berkiellaceae</taxon>
        <taxon>Candidatus Berkiella</taxon>
    </lineage>
</organism>
<dbReference type="OrthoDB" id="9803036at2"/>
<dbReference type="AlphaFoldDB" id="A0A0Q9YIG0"/>
<dbReference type="RefSeq" id="WP_075067762.1">
    <property type="nucleotide sequence ID" value="NZ_LKAJ02000001.1"/>
</dbReference>
<sequence length="178" mass="19280">MPLRPYLQYQPIIGQGTYVDENAVIIGQVTIGEDCSIWPFASLRGDMHHIHIGDRTSVQDGCVLHITHAGDFNPNGAPLTIGSDVTIGHKVMLHGCTIYDACLIGMGSIVLDGAIIETEVILGAGSLVPPGKTLQSGYLWVGSPAIKKRALTQEEKIYIRYSASNYVKLKNTYLQGND</sequence>